<reference evidence="2 3" key="1">
    <citation type="submission" date="2018-07" db="EMBL/GenBank/DDBJ databases">
        <title>Lottiidibacillus patelloidae gen. nov., sp. nov., isolated from the intestinal tract of a marine limpet and the reclassification of B. taeanensis BH030017T, B. algicola KMM 3737T and B. hwajinpoensis SW-72T as genus Lottiidibacillus.</title>
        <authorList>
            <person name="Liu R."/>
            <person name="Huang Z."/>
        </authorList>
    </citation>
    <scope>NUCLEOTIDE SEQUENCE [LARGE SCALE GENOMIC DNA]</scope>
    <source>
        <strain evidence="2 3">BH030017</strain>
    </source>
</reference>
<proteinExistence type="predicted"/>
<evidence type="ECO:0000259" key="1">
    <source>
        <dbReference type="Pfam" id="PF20613"/>
    </source>
</evidence>
<accession>A0A366XVM8</accession>
<dbReference type="InterPro" id="IPR046748">
    <property type="entry name" value="HipA_2"/>
</dbReference>
<comment type="caution">
    <text evidence="2">The sequence shown here is derived from an EMBL/GenBank/DDBJ whole genome shotgun (WGS) entry which is preliminary data.</text>
</comment>
<sequence>MIQPITYLKLYDSKNAHLISFDDGNEYIVKFFQPDEPKILCNEWIGYCFARFLGLPIPPAKIVQIPKDFYEKMPTFSHLKYTPHQFASLYIPNCRNGHQTSITHIRNTNHLAAIILLDYWIYNTDRTKKNILLKEHKEDTHYLYIIDHAKAFGSTRWSLLDLSHLKQKVIKSATHSLMASFIIDEKDFKEQVKIIQSIPRLMIEEIVSFIPADWELLADEREALIDILVYRRDKVLPYLVHKFIKDVYWPLHKESKKTE</sequence>
<dbReference type="OrthoDB" id="2939938at2"/>
<dbReference type="Pfam" id="PF20613">
    <property type="entry name" value="HipA_2"/>
    <property type="match status" value="1"/>
</dbReference>
<name>A0A366XVM8_9BACI</name>
<dbReference type="AlphaFoldDB" id="A0A366XVM8"/>
<organism evidence="2 3">
    <name type="scientific">Bacillus taeanensis</name>
    <dbReference type="NCBI Taxonomy" id="273032"/>
    <lineage>
        <taxon>Bacteria</taxon>
        <taxon>Bacillati</taxon>
        <taxon>Bacillota</taxon>
        <taxon>Bacilli</taxon>
        <taxon>Bacillales</taxon>
        <taxon>Bacillaceae</taxon>
        <taxon>Bacillus</taxon>
    </lineage>
</organism>
<gene>
    <name evidence="2" type="ORF">DS031_08875</name>
</gene>
<keyword evidence="3" id="KW-1185">Reference proteome</keyword>
<evidence type="ECO:0000313" key="3">
    <source>
        <dbReference type="Proteomes" id="UP000253314"/>
    </source>
</evidence>
<dbReference type="Proteomes" id="UP000253314">
    <property type="component" value="Unassembled WGS sequence"/>
</dbReference>
<dbReference type="EMBL" id="QOCW01000007">
    <property type="protein sequence ID" value="RBW69957.1"/>
    <property type="molecule type" value="Genomic_DNA"/>
</dbReference>
<evidence type="ECO:0000313" key="2">
    <source>
        <dbReference type="EMBL" id="RBW69957.1"/>
    </source>
</evidence>
<feature type="domain" description="HipA-like kinase" evidence="1">
    <location>
        <begin position="19"/>
        <end position="232"/>
    </location>
</feature>
<protein>
    <recommendedName>
        <fullName evidence="1">HipA-like kinase domain-containing protein</fullName>
    </recommendedName>
</protein>
<dbReference type="RefSeq" id="WP_113805713.1">
    <property type="nucleotide sequence ID" value="NZ_QOCW01000007.1"/>
</dbReference>